<sequence length="415" mass="46556">MTQRVVIDDKYVTEYSNLDAANFWQTKTETTNGQQRVTHYTYQHIKSDGSSPQLIGLLTKEQVDGDNGETWVTTNTYDGKGKLIHQVVNGQPTHYTYTSQGELATKMYTNHRGQQTITYADYYRGVARKETYPDGGVVTRAVNPSGTIAWEDDPLGNRTRYVYDGLNRVTYYQRPGLAPTRYRYELNRITVTRDNSGYIKTYDLDGLGRVTLTTEQGNGIAPVYVRTRYDAGGRVDFASYPSNSASESRGVSTTYDALNRILTQTHNTDGAQTSYCYGSSCASYLTGLSYDDAVVVTDPRGYKTAFLKQGFGSPDDLWNRTIVADIAGSHRQLTEISRNKLGDITQLVQDGVTRSYAYYAGKRLLRTVTEPERGTQTYTYDAAGNLLSRKTGGLEPITFTYDQMNRLYHTEYPAA</sequence>
<name>A0ABX5LUJ3_9GAMM</name>
<dbReference type="PANTHER" id="PTHR32305">
    <property type="match status" value="1"/>
</dbReference>
<reference evidence="1 2" key="1">
    <citation type="submission" date="2015-03" db="EMBL/GenBank/DDBJ databases">
        <authorList>
            <person name="Krishnan R."/>
            <person name="Midha S."/>
            <person name="Patil P.B."/>
            <person name="Rameshkumar N."/>
        </authorList>
    </citation>
    <scope>NUCLEOTIDE SEQUENCE [LARGE SCALE GENOMIC DNA]</scope>
    <source>
        <strain evidence="1 2">L1E11</strain>
    </source>
</reference>
<evidence type="ECO:0000313" key="1">
    <source>
        <dbReference type="EMBL" id="PXF28843.1"/>
    </source>
</evidence>
<dbReference type="Gene3D" id="2.180.10.10">
    <property type="entry name" value="RHS repeat-associated core"/>
    <property type="match status" value="1"/>
</dbReference>
<dbReference type="PANTHER" id="PTHR32305:SF15">
    <property type="entry name" value="PROTEIN RHSA-RELATED"/>
    <property type="match status" value="1"/>
</dbReference>
<accession>A0ABX5LUJ3</accession>
<comment type="caution">
    <text evidence="1">The sequence shown here is derived from an EMBL/GenBank/DDBJ whole genome shotgun (WGS) entry which is preliminary data.</text>
</comment>
<evidence type="ECO:0000313" key="2">
    <source>
        <dbReference type="Proteomes" id="UP000248090"/>
    </source>
</evidence>
<dbReference type="EMBL" id="LAPT01000142">
    <property type="protein sequence ID" value="PXF28843.1"/>
    <property type="molecule type" value="Genomic_DNA"/>
</dbReference>
<gene>
    <name evidence="1" type="ORF">WH50_24040</name>
</gene>
<dbReference type="Proteomes" id="UP000248090">
    <property type="component" value="Unassembled WGS sequence"/>
</dbReference>
<proteinExistence type="predicted"/>
<organism evidence="1 2">
    <name type="scientific">Pokkaliibacter plantistimulans</name>
    <dbReference type="NCBI Taxonomy" id="1635171"/>
    <lineage>
        <taxon>Bacteria</taxon>
        <taxon>Pseudomonadati</taxon>
        <taxon>Pseudomonadota</taxon>
        <taxon>Gammaproteobacteria</taxon>
        <taxon>Oceanospirillales</taxon>
        <taxon>Balneatrichaceae</taxon>
        <taxon>Pokkaliibacter</taxon>
    </lineage>
</organism>
<keyword evidence="2" id="KW-1185">Reference proteome</keyword>
<dbReference type="InterPro" id="IPR050708">
    <property type="entry name" value="T6SS_VgrG/RHS"/>
</dbReference>
<feature type="non-terminal residue" evidence="1">
    <location>
        <position position="415"/>
    </location>
</feature>
<protein>
    <submittedName>
        <fullName evidence="1">Uncharacterized protein</fullName>
    </submittedName>
</protein>